<evidence type="ECO:0000313" key="7">
    <source>
        <dbReference type="EMBL" id="SES86940.1"/>
    </source>
</evidence>
<gene>
    <name evidence="7" type="ORF">SAMN04487772_104179</name>
</gene>
<protein>
    <submittedName>
        <fullName evidence="7">Transcriptional regulator, XRE family with cupin sensor</fullName>
    </submittedName>
</protein>
<dbReference type="RefSeq" id="WP_092476774.1">
    <property type="nucleotide sequence ID" value="NZ_FOHN01000004.1"/>
</dbReference>
<dbReference type="Pfam" id="PF00501">
    <property type="entry name" value="AMP-binding"/>
    <property type="match status" value="1"/>
</dbReference>
<organism evidence="7 8">
    <name type="scientific">[Clostridium] polysaccharolyticum</name>
    <dbReference type="NCBI Taxonomy" id="29364"/>
    <lineage>
        <taxon>Bacteria</taxon>
        <taxon>Bacillati</taxon>
        <taxon>Bacillota</taxon>
        <taxon>Clostridia</taxon>
        <taxon>Lachnospirales</taxon>
        <taxon>Lachnospiraceae</taxon>
    </lineage>
</organism>
<reference evidence="7 8" key="1">
    <citation type="submission" date="2016-10" db="EMBL/GenBank/DDBJ databases">
        <authorList>
            <person name="de Groot N.N."/>
        </authorList>
    </citation>
    <scope>NUCLEOTIDE SEQUENCE [LARGE SCALE GENOMIC DNA]</scope>
    <source>
        <strain evidence="7 8">DSM 1801</strain>
    </source>
</reference>
<dbReference type="Gene3D" id="3.40.50.12780">
    <property type="entry name" value="N-terminal domain of ligase-like"/>
    <property type="match status" value="1"/>
</dbReference>
<feature type="domain" description="AMP-binding enzyme C-terminal" evidence="6">
    <location>
        <begin position="469"/>
        <end position="547"/>
    </location>
</feature>
<dbReference type="GO" id="GO:0016405">
    <property type="term" value="F:CoA-ligase activity"/>
    <property type="evidence" value="ECO:0007669"/>
    <property type="project" value="UniProtKB-ARBA"/>
</dbReference>
<proteinExistence type="inferred from homology"/>
<dbReference type="STRING" id="29364.SAMN04487772_104179"/>
<keyword evidence="2" id="KW-0436">Ligase</keyword>
<dbReference type="InterPro" id="IPR025110">
    <property type="entry name" value="AMP-bd_C"/>
</dbReference>
<keyword evidence="3" id="KW-0547">Nucleotide-binding</keyword>
<dbReference type="OrthoDB" id="9778383at2"/>
<dbReference type="InterPro" id="IPR045851">
    <property type="entry name" value="AMP-bd_C_sf"/>
</dbReference>
<dbReference type="SUPFAM" id="SSF56801">
    <property type="entry name" value="Acetyl-CoA synthetase-like"/>
    <property type="match status" value="1"/>
</dbReference>
<dbReference type="Pfam" id="PF13193">
    <property type="entry name" value="AMP-binding_C"/>
    <property type="match status" value="1"/>
</dbReference>
<evidence type="ECO:0000259" key="6">
    <source>
        <dbReference type="Pfam" id="PF13193"/>
    </source>
</evidence>
<keyword evidence="8" id="KW-1185">Reference proteome</keyword>
<dbReference type="EMBL" id="FOHN01000004">
    <property type="protein sequence ID" value="SES86940.1"/>
    <property type="molecule type" value="Genomic_DNA"/>
</dbReference>
<evidence type="ECO:0000259" key="5">
    <source>
        <dbReference type="Pfam" id="PF00501"/>
    </source>
</evidence>
<dbReference type="GO" id="GO:0015645">
    <property type="term" value="F:fatty acid ligase activity"/>
    <property type="evidence" value="ECO:0007669"/>
    <property type="project" value="TreeGrafter"/>
</dbReference>
<dbReference type="InterPro" id="IPR042099">
    <property type="entry name" value="ANL_N_sf"/>
</dbReference>
<name>A0A1H9ZZX6_9FIRM</name>
<evidence type="ECO:0000313" key="8">
    <source>
        <dbReference type="Proteomes" id="UP000199800"/>
    </source>
</evidence>
<dbReference type="InterPro" id="IPR051087">
    <property type="entry name" value="Mitochondrial_ACSM"/>
</dbReference>
<dbReference type="Proteomes" id="UP000199800">
    <property type="component" value="Unassembled WGS sequence"/>
</dbReference>
<comment type="similarity">
    <text evidence="1">Belongs to the ATP-dependent AMP-binding enzyme family.</text>
</comment>
<sequence>MIKPLSSDAIIHKYVVTQENSNGELKKITFQNDKDFNFAYDIMDELAKKCPDKLALLHISNTKKERRFTFKEIAAYSSKTANYFKSLGIRKGDKVMLVLKRHYQFWFCMLALHKIGAVAIPASSLLVEQDYEYRFQAADVHYVVASDSGKIAEYIEKADRTVGMLKEKIIVGASREGWRNFNEEMEQFSDKFERPVSQEEKMSGEDIALMIFTSGTSIHAKLAAHNFRYPLGHFVTARYWNQVDPDGLHLTISDTGWAKAMWGKIYGQWLCEAGIFVYDFDAFSAKDILHMVEKYKITTFCAPPTMYRVLIRMNLKDYDLSSLQHVTTAGEALNAEVFYKFYEATGHMIYEGYGQTETTMVLGAIQGMEPKPGAMGKPNPLYDVAVMDKEGNLCPVGEAGEIVIRTADGAPNGLFTGYYNEEEKTAQQWHDGYYHTGDQARWDEDGYLWYEGRIDDLIKASGYRVGPFEIESELMKLPYVLECAVTSVPDKTRGQAIKASIVLTKGVLATELLKKEIFGYINENLASYKRPRIVEFVKDLPKTTSGKIKRVEIRRQDWMAN</sequence>
<dbReference type="InterPro" id="IPR000873">
    <property type="entry name" value="AMP-dep_synth/lig_dom"/>
</dbReference>
<accession>A0A1H9ZZX6</accession>
<evidence type="ECO:0000256" key="2">
    <source>
        <dbReference type="ARBA" id="ARBA00022598"/>
    </source>
</evidence>
<evidence type="ECO:0000256" key="4">
    <source>
        <dbReference type="ARBA" id="ARBA00022840"/>
    </source>
</evidence>
<dbReference type="PANTHER" id="PTHR43605">
    <property type="entry name" value="ACYL-COENZYME A SYNTHETASE"/>
    <property type="match status" value="1"/>
</dbReference>
<feature type="domain" description="AMP-dependent synthetase/ligase" evidence="5">
    <location>
        <begin position="45"/>
        <end position="419"/>
    </location>
</feature>
<dbReference type="GO" id="GO:0006633">
    <property type="term" value="P:fatty acid biosynthetic process"/>
    <property type="evidence" value="ECO:0007669"/>
    <property type="project" value="TreeGrafter"/>
</dbReference>
<evidence type="ECO:0000256" key="1">
    <source>
        <dbReference type="ARBA" id="ARBA00006432"/>
    </source>
</evidence>
<dbReference type="GO" id="GO:0006637">
    <property type="term" value="P:acyl-CoA metabolic process"/>
    <property type="evidence" value="ECO:0007669"/>
    <property type="project" value="TreeGrafter"/>
</dbReference>
<dbReference type="GO" id="GO:0005524">
    <property type="term" value="F:ATP binding"/>
    <property type="evidence" value="ECO:0007669"/>
    <property type="project" value="UniProtKB-KW"/>
</dbReference>
<dbReference type="PANTHER" id="PTHR43605:SF10">
    <property type="entry name" value="ACYL-COA SYNTHETASE MEDIUM CHAIN FAMILY MEMBER 3"/>
    <property type="match status" value="1"/>
</dbReference>
<keyword evidence="4" id="KW-0067">ATP-binding</keyword>
<dbReference type="AlphaFoldDB" id="A0A1H9ZZX6"/>
<dbReference type="GO" id="GO:0004321">
    <property type="term" value="F:fatty-acyl-CoA synthase activity"/>
    <property type="evidence" value="ECO:0007669"/>
    <property type="project" value="TreeGrafter"/>
</dbReference>
<evidence type="ECO:0000256" key="3">
    <source>
        <dbReference type="ARBA" id="ARBA00022741"/>
    </source>
</evidence>
<dbReference type="Gene3D" id="3.30.300.30">
    <property type="match status" value="1"/>
</dbReference>